<evidence type="ECO:0000256" key="10">
    <source>
        <dbReference type="SAM" id="Phobius"/>
    </source>
</evidence>
<dbReference type="InterPro" id="IPR013783">
    <property type="entry name" value="Ig-like_fold"/>
</dbReference>
<dbReference type="InParanoid" id="A0A671VAJ8"/>
<feature type="compositionally biased region" description="Low complexity" evidence="9">
    <location>
        <begin position="416"/>
        <end position="438"/>
    </location>
</feature>
<dbReference type="GO" id="GO:0004896">
    <property type="term" value="F:cytokine receptor activity"/>
    <property type="evidence" value="ECO:0007669"/>
    <property type="project" value="TreeGrafter"/>
</dbReference>
<feature type="domain" description="Fibronectin type-III" evidence="11">
    <location>
        <begin position="51"/>
        <end position="149"/>
    </location>
</feature>
<evidence type="ECO:0000256" key="5">
    <source>
        <dbReference type="ARBA" id="ARBA00023136"/>
    </source>
</evidence>
<organism evidence="12 13">
    <name type="scientific">Sparus aurata</name>
    <name type="common">Gilthead sea bream</name>
    <dbReference type="NCBI Taxonomy" id="8175"/>
    <lineage>
        <taxon>Eukaryota</taxon>
        <taxon>Metazoa</taxon>
        <taxon>Chordata</taxon>
        <taxon>Craniata</taxon>
        <taxon>Vertebrata</taxon>
        <taxon>Euteleostomi</taxon>
        <taxon>Actinopterygii</taxon>
        <taxon>Neopterygii</taxon>
        <taxon>Teleostei</taxon>
        <taxon>Neoteleostei</taxon>
        <taxon>Acanthomorphata</taxon>
        <taxon>Eupercaria</taxon>
        <taxon>Spariformes</taxon>
        <taxon>Sparidae</taxon>
        <taxon>Sparus</taxon>
    </lineage>
</organism>
<gene>
    <name evidence="12" type="primary">LOC115594153</name>
</gene>
<accession>A0A671VAJ8</accession>
<feature type="region of interest" description="Disordered" evidence="9">
    <location>
        <begin position="416"/>
        <end position="471"/>
    </location>
</feature>
<dbReference type="InterPro" id="IPR036116">
    <property type="entry name" value="FN3_sf"/>
</dbReference>
<feature type="compositionally biased region" description="Low complexity" evidence="9">
    <location>
        <begin position="449"/>
        <end position="463"/>
    </location>
</feature>
<dbReference type="GeneTree" id="ENSGT00940000164309"/>
<name>A0A671VAJ8_SPAAU</name>
<dbReference type="PROSITE" id="PS50853">
    <property type="entry name" value="FN3"/>
    <property type="match status" value="2"/>
</dbReference>
<dbReference type="InterPro" id="IPR048651">
    <property type="entry name" value="CRLF2-like_D1"/>
</dbReference>
<dbReference type="PANTHER" id="PTHR23037">
    <property type="entry name" value="CYTOKINE RECEPTOR"/>
    <property type="match status" value="1"/>
</dbReference>
<dbReference type="FunCoup" id="A0A671VAJ8">
    <property type="interactions" value="1395"/>
</dbReference>
<comment type="subcellular location">
    <subcellularLocation>
        <location evidence="1">Membrane</location>
        <topology evidence="1">Single-pass type I membrane protein</topology>
    </subcellularLocation>
</comment>
<evidence type="ECO:0000256" key="6">
    <source>
        <dbReference type="ARBA" id="ARBA00023157"/>
    </source>
</evidence>
<feature type="domain" description="Fibronectin type-III" evidence="11">
    <location>
        <begin position="238"/>
        <end position="336"/>
    </location>
</feature>
<keyword evidence="6" id="KW-1015">Disulfide bond</keyword>
<dbReference type="AlphaFoldDB" id="A0A671VAJ8"/>
<reference evidence="12" key="2">
    <citation type="submission" date="2025-08" db="UniProtKB">
        <authorList>
            <consortium name="Ensembl"/>
        </authorList>
    </citation>
    <scope>IDENTIFICATION</scope>
</reference>
<evidence type="ECO:0000313" key="13">
    <source>
        <dbReference type="Proteomes" id="UP000472265"/>
    </source>
</evidence>
<keyword evidence="3" id="KW-0732">Signal</keyword>
<dbReference type="Ensembl" id="ENSSAUT00010024618.1">
    <property type="protein sequence ID" value="ENSSAUP00010023335.1"/>
    <property type="gene ID" value="ENSSAUG00010010221.1"/>
</dbReference>
<evidence type="ECO:0000256" key="2">
    <source>
        <dbReference type="ARBA" id="ARBA00022692"/>
    </source>
</evidence>
<proteinExistence type="predicted"/>
<keyword evidence="13" id="KW-1185">Reference proteome</keyword>
<evidence type="ECO:0000313" key="12">
    <source>
        <dbReference type="Ensembl" id="ENSSAUP00010023335.1"/>
    </source>
</evidence>
<dbReference type="InterPro" id="IPR003961">
    <property type="entry name" value="FN3_dom"/>
</dbReference>
<keyword evidence="8" id="KW-0325">Glycoprotein</keyword>
<dbReference type="Gene3D" id="2.60.40.10">
    <property type="entry name" value="Immunoglobulins"/>
    <property type="match status" value="3"/>
</dbReference>
<reference evidence="12" key="1">
    <citation type="submission" date="2021-04" db="EMBL/GenBank/DDBJ databases">
        <authorList>
            <consortium name="Wellcome Sanger Institute Data Sharing"/>
        </authorList>
    </citation>
    <scope>NUCLEOTIDE SEQUENCE [LARGE SCALE GENOMIC DNA]</scope>
</reference>
<evidence type="ECO:0000256" key="9">
    <source>
        <dbReference type="SAM" id="MobiDB-lite"/>
    </source>
</evidence>
<dbReference type="SUPFAM" id="SSF49265">
    <property type="entry name" value="Fibronectin type III"/>
    <property type="match status" value="3"/>
</dbReference>
<dbReference type="PANTHER" id="PTHR23037:SF28">
    <property type="entry name" value="ERYTHROPOIETIN RECEPTOR"/>
    <property type="match status" value="1"/>
</dbReference>
<feature type="transmembrane region" description="Helical" evidence="10">
    <location>
        <begin position="345"/>
        <end position="366"/>
    </location>
</feature>
<keyword evidence="7" id="KW-0675">Receptor</keyword>
<sequence length="471" mass="53719">MYLSENGTITGCNHLYQNINDRFGSFYTILKHGSDESKKQHELRYKVKLYPPTNLTVKLGSDSNLWFYWNQSHSGCVESEVRYRINNKTWNSDPVSTGIQYYCINLPSNSSLYEVQVRSKFGRNCAESQIWSEWSQPVAWGANNSTDVDCYVVHMEYVHCSWNKQGTPEVNYTFHGWFGSAPWRECTTYLSENGTITGCNHLYQNINDRFGSFYTILKNGSDESKMKHELRYKVKLYPPTNLTVKLGSDSNLWFYWNQSHSGCVESEVRYRINNKTWNSDPVSTGIQYYCINLPSDSSLYEVQVRSKFGRDCAESQIWSEWSQPVAWGANNSTDKSKPKDSSMSAWTPVMYVLGALTLILMVMMLLHYERVRIRLMPVVLTPKFNQEWISGSDNPKPFYPDYTERVCPVRDYTLVSQSSSDSSDCSTSSVTTDQTDCSIPMPLDGSDLSTSCSSSTSTVSVSSEGPEKVSV</sequence>
<dbReference type="Pfam" id="PF21604">
    <property type="entry name" value="CRLF2_D1"/>
    <property type="match status" value="1"/>
</dbReference>
<evidence type="ECO:0000256" key="8">
    <source>
        <dbReference type="ARBA" id="ARBA00023180"/>
    </source>
</evidence>
<keyword evidence="4 10" id="KW-1133">Transmembrane helix</keyword>
<dbReference type="GO" id="GO:0009897">
    <property type="term" value="C:external side of plasma membrane"/>
    <property type="evidence" value="ECO:0007669"/>
    <property type="project" value="TreeGrafter"/>
</dbReference>
<evidence type="ECO:0000256" key="1">
    <source>
        <dbReference type="ARBA" id="ARBA00004479"/>
    </source>
</evidence>
<evidence type="ECO:0000256" key="7">
    <source>
        <dbReference type="ARBA" id="ARBA00023170"/>
    </source>
</evidence>
<keyword evidence="2 10" id="KW-0812">Transmembrane</keyword>
<evidence type="ECO:0000256" key="3">
    <source>
        <dbReference type="ARBA" id="ARBA00022729"/>
    </source>
</evidence>
<dbReference type="Proteomes" id="UP000472265">
    <property type="component" value="Chromosome 13"/>
</dbReference>
<evidence type="ECO:0000256" key="4">
    <source>
        <dbReference type="ARBA" id="ARBA00022989"/>
    </source>
</evidence>
<protein>
    <submittedName>
        <fullName evidence="12">Cytokine receptor common subunit gamma-like</fullName>
    </submittedName>
</protein>
<evidence type="ECO:0000259" key="11">
    <source>
        <dbReference type="PROSITE" id="PS50853"/>
    </source>
</evidence>
<keyword evidence="5 10" id="KW-0472">Membrane</keyword>
<reference evidence="12" key="3">
    <citation type="submission" date="2025-09" db="UniProtKB">
        <authorList>
            <consortium name="Ensembl"/>
        </authorList>
    </citation>
    <scope>IDENTIFICATION</scope>
</reference>